<dbReference type="PANTHER" id="PTHR15069">
    <property type="entry name" value="PROTEASOME ASSEMBLY CHAPERONE 1"/>
    <property type="match status" value="1"/>
</dbReference>
<accession>A0A6P8REG8</accession>
<evidence type="ECO:0000313" key="5">
    <source>
        <dbReference type="RefSeq" id="XP_033799306.1"/>
    </source>
</evidence>
<dbReference type="GO" id="GO:0080129">
    <property type="term" value="P:proteasome core complex assembly"/>
    <property type="evidence" value="ECO:0007669"/>
    <property type="project" value="TreeGrafter"/>
</dbReference>
<protein>
    <recommendedName>
        <fullName evidence="2">Proteasome assembly chaperone 1</fullName>
    </recommendedName>
</protein>
<dbReference type="GeneID" id="117359934"/>
<dbReference type="RefSeq" id="XP_033799306.1">
    <property type="nucleotide sequence ID" value="XM_033943415.1"/>
</dbReference>
<dbReference type="Proteomes" id="UP000515159">
    <property type="component" value="Chromosome 4"/>
</dbReference>
<evidence type="ECO:0000256" key="3">
    <source>
        <dbReference type="ARBA" id="ARBA00023186"/>
    </source>
</evidence>
<keyword evidence="3" id="KW-0143">Chaperone</keyword>
<dbReference type="InterPro" id="IPR016565">
    <property type="entry name" value="Proteasome_assmbl_chp_1"/>
</dbReference>
<sequence>MATFFGEVLPVFSRAVDDEEEEELEEEDEDLEIRKEIEKKREIHLHWRSDISAILDRSPEKRLPCSLFILAVGENAAGFLSSFVLSSGSWEIAGGMNLWNERCRVSTPSSDLYSSASSCVFYQLTTCPTVILCQCHCYVAEDQQFHWPEKVFSHIQQSGLTVVILSTCPVALYKTPESTDTIRSPFLRALKTKEFKDVTSCPLMEPPNIVDGFPAAVLSYCQVWQIPAVLYQCYTDLPNLDLVTVEAFKPLLSSQSLSNLAGDPSKSTEVMKKLMKTTEVQSNLYI</sequence>
<dbReference type="GO" id="GO:0000502">
    <property type="term" value="C:proteasome complex"/>
    <property type="evidence" value="ECO:0007669"/>
    <property type="project" value="UniProtKB-KW"/>
</dbReference>
<reference evidence="5" key="1">
    <citation type="submission" date="2025-08" db="UniProtKB">
        <authorList>
            <consortium name="RefSeq"/>
        </authorList>
    </citation>
    <scope>IDENTIFICATION</scope>
</reference>
<name>A0A6P8REG8_GEOSA</name>
<keyword evidence="4" id="KW-1185">Reference proteome</keyword>
<gene>
    <name evidence="5" type="primary">PSMG1</name>
</gene>
<dbReference type="Pfam" id="PF16094">
    <property type="entry name" value="PAC1"/>
    <property type="match status" value="1"/>
</dbReference>
<organism evidence="4 5">
    <name type="scientific">Geotrypetes seraphini</name>
    <name type="common">Gaboon caecilian</name>
    <name type="synonym">Caecilia seraphini</name>
    <dbReference type="NCBI Taxonomy" id="260995"/>
    <lineage>
        <taxon>Eukaryota</taxon>
        <taxon>Metazoa</taxon>
        <taxon>Chordata</taxon>
        <taxon>Craniata</taxon>
        <taxon>Vertebrata</taxon>
        <taxon>Euteleostomi</taxon>
        <taxon>Amphibia</taxon>
        <taxon>Gymnophiona</taxon>
        <taxon>Geotrypetes</taxon>
    </lineage>
</organism>
<dbReference type="CTD" id="8624"/>
<dbReference type="GO" id="GO:0005783">
    <property type="term" value="C:endoplasmic reticulum"/>
    <property type="evidence" value="ECO:0007669"/>
    <property type="project" value="InterPro"/>
</dbReference>
<dbReference type="AlphaFoldDB" id="A0A6P8REG8"/>
<keyword evidence="5" id="KW-0647">Proteasome</keyword>
<dbReference type="PANTHER" id="PTHR15069:SF1">
    <property type="entry name" value="PROTEASOME ASSEMBLY CHAPERONE 1"/>
    <property type="match status" value="1"/>
</dbReference>
<dbReference type="GO" id="GO:0070628">
    <property type="term" value="F:proteasome binding"/>
    <property type="evidence" value="ECO:0007669"/>
    <property type="project" value="TreeGrafter"/>
</dbReference>
<evidence type="ECO:0000256" key="2">
    <source>
        <dbReference type="ARBA" id="ARBA00019180"/>
    </source>
</evidence>
<evidence type="ECO:0000313" key="4">
    <source>
        <dbReference type="Proteomes" id="UP000515159"/>
    </source>
</evidence>
<proteinExistence type="inferred from homology"/>
<comment type="similarity">
    <text evidence="1">Belongs to the PSMG1 family.</text>
</comment>
<evidence type="ECO:0000256" key="1">
    <source>
        <dbReference type="ARBA" id="ARBA00005261"/>
    </source>
</evidence>